<sequence>MGIESHTRGSIEATRAHNARESIESYTHDNTLYCQYRIMTIIRLIHVRAER</sequence>
<evidence type="ECO:0000313" key="1">
    <source>
        <dbReference type="EMBL" id="UGO52764.1"/>
    </source>
</evidence>
<accession>A0AC61TQ32</accession>
<name>A0AC61TQ32_9CAUD</name>
<protein>
    <submittedName>
        <fullName evidence="1">Uncharacterized protein</fullName>
    </submittedName>
</protein>
<reference evidence="1" key="1">
    <citation type="submission" date="2021-10" db="EMBL/GenBank/DDBJ databases">
        <authorList>
            <person name="Ayala M."/>
            <person name="Loertscher E."/>
            <person name="Carr E."/>
            <person name="Fuhriman D."/>
            <person name="Fajardo C."/>
            <person name="Casjens S.R."/>
            <person name="Grose J.H."/>
        </authorList>
    </citation>
    <scope>NUCLEOTIDE SEQUENCE</scope>
</reference>
<evidence type="ECO:0000313" key="2">
    <source>
        <dbReference type="Proteomes" id="UP000827689"/>
    </source>
</evidence>
<organism evidence="1 2">
    <name type="scientific">Serratia phage vB_SmaS_Opt-155</name>
    <dbReference type="NCBI Taxonomy" id="2902690"/>
    <lineage>
        <taxon>Viruses</taxon>
        <taxon>Duplodnaviria</taxon>
        <taxon>Heunggongvirae</taxon>
        <taxon>Uroviricota</taxon>
        <taxon>Caudoviricetes</taxon>
        <taxon>Serbinvirus</taxon>
        <taxon>Serbinvirus opt155</taxon>
    </lineage>
</organism>
<dbReference type="Proteomes" id="UP000827689">
    <property type="component" value="Segment"/>
</dbReference>
<keyword evidence="2" id="KW-1185">Reference proteome</keyword>
<gene>
    <name evidence="1" type="ORF">OPT155_61</name>
</gene>
<proteinExistence type="predicted"/>
<dbReference type="EMBL" id="OL539452">
    <property type="protein sequence ID" value="UGO52764.1"/>
    <property type="molecule type" value="Genomic_DNA"/>
</dbReference>